<dbReference type="Proteomes" id="UP000219465">
    <property type="component" value="Unassembled WGS sequence"/>
</dbReference>
<gene>
    <name evidence="2" type="ORF">SAMN05877838_3507</name>
</gene>
<accession>A0A286IEN2</accession>
<proteinExistence type="predicted"/>
<evidence type="ECO:0000256" key="1">
    <source>
        <dbReference type="SAM" id="SignalP"/>
    </source>
</evidence>
<organism evidence="2 3">
    <name type="scientific">Hoeflea halophila</name>
    <dbReference type="NCBI Taxonomy" id="714899"/>
    <lineage>
        <taxon>Bacteria</taxon>
        <taxon>Pseudomonadati</taxon>
        <taxon>Pseudomonadota</taxon>
        <taxon>Alphaproteobacteria</taxon>
        <taxon>Hyphomicrobiales</taxon>
        <taxon>Rhizobiaceae</taxon>
        <taxon>Hoeflea</taxon>
    </lineage>
</organism>
<keyword evidence="1" id="KW-0732">Signal</keyword>
<dbReference type="RefSeq" id="WP_097109065.1">
    <property type="nucleotide sequence ID" value="NZ_OCPC01000006.1"/>
</dbReference>
<dbReference type="OrthoDB" id="8456061at2"/>
<sequence length="107" mass="12047">MIRPVAFAIALMLANGPVSAQDWRDTATELVIQEKSVVDDMFTQRISLWVSMLDDGTRRDGFASYLCMVLFDAGMQPGDFVVIKIWDAAAIAREEIKEIGRYECARK</sequence>
<dbReference type="EMBL" id="OCPC01000006">
    <property type="protein sequence ID" value="SOE18578.1"/>
    <property type="molecule type" value="Genomic_DNA"/>
</dbReference>
<evidence type="ECO:0000313" key="3">
    <source>
        <dbReference type="Proteomes" id="UP000219465"/>
    </source>
</evidence>
<feature type="chain" id="PRO_5012967796" evidence="1">
    <location>
        <begin position="21"/>
        <end position="107"/>
    </location>
</feature>
<protein>
    <submittedName>
        <fullName evidence="2">Uncharacterized protein</fullName>
    </submittedName>
</protein>
<reference evidence="3" key="1">
    <citation type="submission" date="2017-08" db="EMBL/GenBank/DDBJ databases">
        <authorList>
            <person name="Varghese N."/>
            <person name="Submissions S."/>
        </authorList>
    </citation>
    <scope>NUCLEOTIDE SEQUENCE [LARGE SCALE GENOMIC DNA]</scope>
    <source>
        <strain evidence="3">KCTC 23107</strain>
    </source>
</reference>
<evidence type="ECO:0000313" key="2">
    <source>
        <dbReference type="EMBL" id="SOE18578.1"/>
    </source>
</evidence>
<feature type="signal peptide" evidence="1">
    <location>
        <begin position="1"/>
        <end position="20"/>
    </location>
</feature>
<keyword evidence="3" id="KW-1185">Reference proteome</keyword>
<name>A0A286IEN2_9HYPH</name>
<dbReference type="AlphaFoldDB" id="A0A286IEN2"/>